<keyword evidence="7" id="KW-1185">Reference proteome</keyword>
<dbReference type="Pfam" id="PF01734">
    <property type="entry name" value="Patatin"/>
    <property type="match status" value="1"/>
</dbReference>
<dbReference type="Gene3D" id="3.40.1090.10">
    <property type="entry name" value="Cytosolic phospholipase A2 catalytic domain"/>
    <property type="match status" value="2"/>
</dbReference>
<accession>A0ABV3QCH3</accession>
<dbReference type="InterPro" id="IPR016035">
    <property type="entry name" value="Acyl_Trfase/lysoPLipase"/>
</dbReference>
<dbReference type="Proteomes" id="UP001556220">
    <property type="component" value="Unassembled WGS sequence"/>
</dbReference>
<comment type="caution">
    <text evidence="6">The sequence shown here is derived from an EMBL/GenBank/DDBJ whole genome shotgun (WGS) entry which is preliminary data.</text>
</comment>
<feature type="domain" description="PNPLA" evidence="5">
    <location>
        <begin position="23"/>
        <end position="238"/>
    </location>
</feature>
<keyword evidence="3 4" id="KW-0443">Lipid metabolism</keyword>
<keyword evidence="1 4" id="KW-0378">Hydrolase</keyword>
<evidence type="ECO:0000313" key="6">
    <source>
        <dbReference type="EMBL" id="MEW9571515.1"/>
    </source>
</evidence>
<dbReference type="InterPro" id="IPR002641">
    <property type="entry name" value="PNPLA_dom"/>
</dbReference>
<dbReference type="RefSeq" id="WP_367853601.1">
    <property type="nucleotide sequence ID" value="NZ_JBFOHK010000002.1"/>
</dbReference>
<feature type="short sequence motif" description="GXGXXG" evidence="4">
    <location>
        <begin position="27"/>
        <end position="32"/>
    </location>
</feature>
<dbReference type="PANTHER" id="PTHR14226">
    <property type="entry name" value="NEUROPATHY TARGET ESTERASE/SWISS CHEESE D.MELANOGASTER"/>
    <property type="match status" value="1"/>
</dbReference>
<protein>
    <submittedName>
        <fullName evidence="6">DUF3734 domain-containing protein</fullName>
    </submittedName>
</protein>
<gene>
    <name evidence="6" type="ORF">ABQJ54_07115</name>
</gene>
<dbReference type="PANTHER" id="PTHR14226:SF57">
    <property type="entry name" value="BLR7027 PROTEIN"/>
    <property type="match status" value="1"/>
</dbReference>
<evidence type="ECO:0000259" key="5">
    <source>
        <dbReference type="PROSITE" id="PS51635"/>
    </source>
</evidence>
<dbReference type="PROSITE" id="PS51635">
    <property type="entry name" value="PNPLA"/>
    <property type="match status" value="1"/>
</dbReference>
<proteinExistence type="predicted"/>
<dbReference type="EMBL" id="JBFOHK010000002">
    <property type="protein sequence ID" value="MEW9571515.1"/>
    <property type="molecule type" value="Genomic_DNA"/>
</dbReference>
<feature type="active site" description="Proton acceptor" evidence="4">
    <location>
        <position position="225"/>
    </location>
</feature>
<evidence type="ECO:0000256" key="4">
    <source>
        <dbReference type="PROSITE-ProRule" id="PRU01161"/>
    </source>
</evidence>
<evidence type="ECO:0000256" key="2">
    <source>
        <dbReference type="ARBA" id="ARBA00022963"/>
    </source>
</evidence>
<evidence type="ECO:0000256" key="3">
    <source>
        <dbReference type="ARBA" id="ARBA00023098"/>
    </source>
</evidence>
<organism evidence="6 7">
    <name type="scientific">Rhodanobacter lycopersici</name>
    <dbReference type="NCBI Taxonomy" id="3162487"/>
    <lineage>
        <taxon>Bacteria</taxon>
        <taxon>Pseudomonadati</taxon>
        <taxon>Pseudomonadota</taxon>
        <taxon>Gammaproteobacteria</taxon>
        <taxon>Lysobacterales</taxon>
        <taxon>Rhodanobacteraceae</taxon>
        <taxon>Rhodanobacter</taxon>
    </lineage>
</organism>
<feature type="active site" description="Nucleophile" evidence="4">
    <location>
        <position position="56"/>
    </location>
</feature>
<feature type="short sequence motif" description="DGA/G" evidence="4">
    <location>
        <begin position="225"/>
        <end position="227"/>
    </location>
</feature>
<evidence type="ECO:0000256" key="1">
    <source>
        <dbReference type="ARBA" id="ARBA00022801"/>
    </source>
</evidence>
<name>A0ABV3QCH3_9GAMM</name>
<reference evidence="6 7" key="1">
    <citation type="submission" date="2024-06" db="EMBL/GenBank/DDBJ databases">
        <authorList>
            <person name="Woo H."/>
        </authorList>
    </citation>
    <scope>NUCLEOTIDE SEQUENCE [LARGE SCALE GENOMIC DNA]</scope>
    <source>
        <strain evidence="6 7">Si-c</strain>
    </source>
</reference>
<sequence length="390" mass="43749">MAGDRQGSPLAEAVARDYRTVALVLQGGGALGAYQAGVVEALEEVRLRPDWIAGISIGALNAAIIAGNPPERRIERLRAFWDTICQASPWPSFALPAGLDARHWPLVMQNGLSGLAAWRALVQGQPGFFRPRLPPPFLQAQATPATASWYDITPLRGTLEKLVDFDRINDARAMRVSVGAVHVQSGNFVYFDNTRQRLGPEHFMASGALPPGFPAVEIDGEYYWDGGVVSNTPLYRVLTEQPQRDMLVFQVDLWSAQGELPHDMPGVAERSKEIQYSSRTRLMTEYMHESRRRQRLLQELLALVPPERRADPAYRQAECEANGALVNLVHLIYRDKPYEGHYKDYEFSAASMHGHWRSGLADMRHTLAHPKWFEAPPAEQPFVTHDVHRE</sequence>
<evidence type="ECO:0000313" key="7">
    <source>
        <dbReference type="Proteomes" id="UP001556220"/>
    </source>
</evidence>
<dbReference type="CDD" id="cd07209">
    <property type="entry name" value="Pat_hypo_Ecoli_Z1214_like"/>
    <property type="match status" value="1"/>
</dbReference>
<dbReference type="InterPro" id="IPR021095">
    <property type="entry name" value="DUF3734"/>
</dbReference>
<dbReference type="SUPFAM" id="SSF52151">
    <property type="entry name" value="FabD/lysophospholipase-like"/>
    <property type="match status" value="1"/>
</dbReference>
<dbReference type="InterPro" id="IPR050301">
    <property type="entry name" value="NTE"/>
</dbReference>
<keyword evidence="2 4" id="KW-0442">Lipid degradation</keyword>
<feature type="short sequence motif" description="GXSXG" evidence="4">
    <location>
        <begin position="54"/>
        <end position="58"/>
    </location>
</feature>
<dbReference type="Pfam" id="PF12536">
    <property type="entry name" value="DUF3734"/>
    <property type="match status" value="1"/>
</dbReference>